<evidence type="ECO:0000256" key="9">
    <source>
        <dbReference type="ARBA" id="ARBA00023002"/>
    </source>
</evidence>
<dbReference type="InterPro" id="IPR004558">
    <property type="entry name" value="Coprogen_oxidase_HemN"/>
</dbReference>
<protein>
    <recommendedName>
        <fullName evidence="15">Coproporphyrinogen-III oxidase</fullName>
        <ecNumber evidence="15">1.3.98.3</ecNumber>
    </recommendedName>
</protein>
<comment type="catalytic activity">
    <reaction evidence="14 15">
        <text>coproporphyrinogen III + 2 S-adenosyl-L-methionine = protoporphyrinogen IX + 2 5'-deoxyadenosine + 2 L-methionine + 2 CO2</text>
        <dbReference type="Rhea" id="RHEA:15425"/>
        <dbReference type="ChEBI" id="CHEBI:16526"/>
        <dbReference type="ChEBI" id="CHEBI:17319"/>
        <dbReference type="ChEBI" id="CHEBI:57307"/>
        <dbReference type="ChEBI" id="CHEBI:57309"/>
        <dbReference type="ChEBI" id="CHEBI:57844"/>
        <dbReference type="ChEBI" id="CHEBI:59789"/>
        <dbReference type="EC" id="1.3.98.3"/>
    </reaction>
</comment>
<evidence type="ECO:0000256" key="11">
    <source>
        <dbReference type="ARBA" id="ARBA00023014"/>
    </source>
</evidence>
<feature type="binding site" evidence="17">
    <location>
        <position position="72"/>
    </location>
    <ligand>
        <name>[4Fe-4S] cluster</name>
        <dbReference type="ChEBI" id="CHEBI:49883"/>
        <note>4Fe-4S-S-AdoMet</note>
    </ligand>
</feature>
<dbReference type="SMART" id="SM00729">
    <property type="entry name" value="Elp3"/>
    <property type="match status" value="1"/>
</dbReference>
<feature type="binding site" evidence="16">
    <location>
        <position position="116"/>
    </location>
    <ligand>
        <name>S-adenosyl-L-methionine</name>
        <dbReference type="ChEBI" id="CHEBI:59789"/>
        <label>1</label>
    </ligand>
</feature>
<dbReference type="AlphaFoldDB" id="B4R897"/>
<sequence length="458" mass="49756">MIHPPQIAPAFADLVAKYDGPAPRYTSYPTAVQFSPAVDEAIYRDWLAALPPADPVSLYLHIPFCARLCWYCGCNTRAVNRHEPVREYVQLLLAEMGLLQQALPAKLKATAIHFGGGTPNMLSVDELAAIFGALDNVFALAPDREVAAELDPAVLTRDWVRAAAFHGLNRASLGVQNLDPKVQAAVNRKESFEDIARCVGWLREAGIRSLNLDLMYGLPHQTTEATLSTVDAIVALRPERIALFGYAHVPWMKAHQQLIEEKALPGPAERLAQSEAAAERLAAEGYVRIGLDHFALETDEMAQALSDGGLRRNFQGYTTDAADTLLGLGCSAIGSLPQGYAQNIAQEVGWRAAVREGRLPIARGVAVSPDDRFRREIIERLMCDLHVDLGAVCAAHGRDLADLAPALEKLAPFFADGLVRRDGGTLVVEGAGRLVIRSICAAFDAYFQPEAGRHSRAL</sequence>
<comment type="similarity">
    <text evidence="3 15">Belongs to the anaerobic coproporphyrinogen-III oxidase family.</text>
</comment>
<dbReference type="PIRSF" id="PIRSF000167">
    <property type="entry name" value="HemN"/>
    <property type="match status" value="1"/>
</dbReference>
<dbReference type="SFLD" id="SFLDG01082">
    <property type="entry name" value="B12-binding_domain_containing"/>
    <property type="match status" value="1"/>
</dbReference>
<feature type="binding site" evidence="16">
    <location>
        <begin position="71"/>
        <end position="73"/>
    </location>
    <ligand>
        <name>S-adenosyl-L-methionine</name>
        <dbReference type="ChEBI" id="CHEBI:59789"/>
        <label>2</label>
    </ligand>
</feature>
<reference evidence="19 20" key="1">
    <citation type="journal article" date="2008" name="BMC Genomics">
        <title>Complete genome of Phenylobacterium zucineum - a novel facultative intracellular bacterium isolated from human erythroleukemia cell line K562.</title>
        <authorList>
            <person name="Luo Y."/>
            <person name="Xu X."/>
            <person name="Ding Z."/>
            <person name="Liu Z."/>
            <person name="Zhang B."/>
            <person name="Yan Z."/>
            <person name="Sun J."/>
            <person name="Hu S."/>
            <person name="Hu X."/>
        </authorList>
    </citation>
    <scope>NUCLEOTIDE SEQUENCE [LARGE SCALE GENOMIC DNA]</scope>
    <source>
        <strain evidence="19 20">HLK1</strain>
    </source>
</reference>
<keyword evidence="11 15" id="KW-0411">Iron-sulfur</keyword>
<dbReference type="SFLD" id="SFLDS00029">
    <property type="entry name" value="Radical_SAM"/>
    <property type="match status" value="1"/>
</dbReference>
<dbReference type="InterPro" id="IPR006638">
    <property type="entry name" value="Elp3/MiaA/NifB-like_rSAM"/>
</dbReference>
<keyword evidence="10 15" id="KW-0408">Iron</keyword>
<gene>
    <name evidence="19" type="primary">hemN</name>
    <name evidence="19" type="ordered locus">PHZ_c2806</name>
</gene>
<dbReference type="EC" id="1.3.98.3" evidence="15"/>
<evidence type="ECO:0000256" key="17">
    <source>
        <dbReference type="PIRSR" id="PIRSR000167-2"/>
    </source>
</evidence>
<evidence type="ECO:0000256" key="10">
    <source>
        <dbReference type="ARBA" id="ARBA00023004"/>
    </source>
</evidence>
<evidence type="ECO:0000256" key="6">
    <source>
        <dbReference type="ARBA" id="ARBA00022490"/>
    </source>
</evidence>
<dbReference type="InterPro" id="IPR034505">
    <property type="entry name" value="Coproporphyrinogen-III_oxidase"/>
</dbReference>
<comment type="subunit">
    <text evidence="4">Monomer.</text>
</comment>
<dbReference type="HOGENOM" id="CLU_027579_3_0_5"/>
<evidence type="ECO:0000256" key="16">
    <source>
        <dbReference type="PIRSR" id="PIRSR000167-1"/>
    </source>
</evidence>
<dbReference type="SUPFAM" id="SSF102114">
    <property type="entry name" value="Radical SAM enzymes"/>
    <property type="match status" value="1"/>
</dbReference>
<dbReference type="InterPro" id="IPR023404">
    <property type="entry name" value="rSAM_horseshoe"/>
</dbReference>
<keyword evidence="7 15" id="KW-0949">S-adenosyl-L-methionine</keyword>
<comment type="subcellular location">
    <subcellularLocation>
        <location evidence="1 15">Cytoplasm</location>
    </subcellularLocation>
</comment>
<dbReference type="Pfam" id="PF06969">
    <property type="entry name" value="HemN_C"/>
    <property type="match status" value="1"/>
</dbReference>
<evidence type="ECO:0000256" key="3">
    <source>
        <dbReference type="ARBA" id="ARBA00005493"/>
    </source>
</evidence>
<dbReference type="eggNOG" id="COG0635">
    <property type="taxonomic scope" value="Bacteria"/>
</dbReference>
<dbReference type="GO" id="GO:0005737">
    <property type="term" value="C:cytoplasm"/>
    <property type="evidence" value="ECO:0007669"/>
    <property type="project" value="UniProtKB-SubCell"/>
</dbReference>
<dbReference type="InterPro" id="IPR058240">
    <property type="entry name" value="rSAM_sf"/>
</dbReference>
<feature type="binding site" evidence="16">
    <location>
        <position position="149"/>
    </location>
    <ligand>
        <name>S-adenosyl-L-methionine</name>
        <dbReference type="ChEBI" id="CHEBI:59789"/>
        <label>1</label>
    </ligand>
</feature>
<dbReference type="KEGG" id="pzu:PHZ_c2806"/>
<dbReference type="GO" id="GO:0051539">
    <property type="term" value="F:4 iron, 4 sulfur cluster binding"/>
    <property type="evidence" value="ECO:0007669"/>
    <property type="project" value="UniProtKB-KW"/>
</dbReference>
<feature type="domain" description="Radical SAM core" evidence="18">
    <location>
        <begin position="50"/>
        <end position="284"/>
    </location>
</feature>
<organism evidence="19 20">
    <name type="scientific">Phenylobacterium zucineum (strain HLK1)</name>
    <dbReference type="NCBI Taxonomy" id="450851"/>
    <lineage>
        <taxon>Bacteria</taxon>
        <taxon>Pseudomonadati</taxon>
        <taxon>Pseudomonadota</taxon>
        <taxon>Alphaproteobacteria</taxon>
        <taxon>Caulobacterales</taxon>
        <taxon>Caulobacteraceae</taxon>
        <taxon>Phenylobacterium</taxon>
    </lineage>
</organism>
<dbReference type="Gene3D" id="1.10.10.920">
    <property type="match status" value="1"/>
</dbReference>
<feature type="binding site" evidence="16">
    <location>
        <position position="59"/>
    </location>
    <ligand>
        <name>S-adenosyl-L-methionine</name>
        <dbReference type="ChEBI" id="CHEBI:59789"/>
        <label>1</label>
    </ligand>
</feature>
<keyword evidence="12 15" id="KW-0627">Porphyrin biosynthesis</keyword>
<keyword evidence="8 15" id="KW-0479">Metal-binding</keyword>
<keyword evidence="20" id="KW-1185">Reference proteome</keyword>
<dbReference type="GO" id="GO:0046872">
    <property type="term" value="F:metal ion binding"/>
    <property type="evidence" value="ECO:0007669"/>
    <property type="project" value="UniProtKB-KW"/>
</dbReference>
<feature type="binding site" evidence="16">
    <location>
        <position position="213"/>
    </location>
    <ligand>
        <name>S-adenosyl-L-methionine</name>
        <dbReference type="ChEBI" id="CHEBI:59789"/>
        <label>2</label>
    </ligand>
</feature>
<evidence type="ECO:0000256" key="13">
    <source>
        <dbReference type="ARBA" id="ARBA00024295"/>
    </source>
</evidence>
<comment type="cofactor">
    <cofactor evidence="15 17">
        <name>[4Fe-4S] cluster</name>
        <dbReference type="ChEBI" id="CHEBI:49883"/>
    </cofactor>
    <text evidence="15 17">Binds 1 [4Fe-4S] cluster. The cluster is coordinated with 3 cysteines and an exchangeable S-adenosyl-L-methionine.</text>
</comment>
<dbReference type="PANTHER" id="PTHR13932:SF6">
    <property type="entry name" value="OXYGEN-INDEPENDENT COPROPORPHYRINOGEN III OXIDASE"/>
    <property type="match status" value="1"/>
</dbReference>
<feature type="binding site" evidence="16">
    <location>
        <position position="333"/>
    </location>
    <ligand>
        <name>S-adenosyl-L-methionine</name>
        <dbReference type="ChEBI" id="CHEBI:59789"/>
        <label>1</label>
    </ligand>
</feature>
<evidence type="ECO:0000256" key="5">
    <source>
        <dbReference type="ARBA" id="ARBA00022485"/>
    </source>
</evidence>
<evidence type="ECO:0000256" key="7">
    <source>
        <dbReference type="ARBA" id="ARBA00022691"/>
    </source>
</evidence>
<dbReference type="Gene3D" id="3.80.30.20">
    <property type="entry name" value="tm_1862 like domain"/>
    <property type="match status" value="1"/>
</dbReference>
<dbReference type="InterPro" id="IPR007197">
    <property type="entry name" value="rSAM"/>
</dbReference>
<dbReference type="SFLD" id="SFLDG01065">
    <property type="entry name" value="anaerobic_coproporphyrinogen-I"/>
    <property type="match status" value="1"/>
</dbReference>
<evidence type="ECO:0000256" key="4">
    <source>
        <dbReference type="ARBA" id="ARBA00011245"/>
    </source>
</evidence>
<dbReference type="InterPro" id="IPR010723">
    <property type="entry name" value="HemN_C"/>
</dbReference>
<dbReference type="Proteomes" id="UP000001868">
    <property type="component" value="Chromosome"/>
</dbReference>
<evidence type="ECO:0000256" key="12">
    <source>
        <dbReference type="ARBA" id="ARBA00023244"/>
    </source>
</evidence>
<proteinExistence type="inferred from homology"/>
<dbReference type="Pfam" id="PF04055">
    <property type="entry name" value="Radical_SAM"/>
    <property type="match status" value="1"/>
</dbReference>
<comment type="pathway">
    <text evidence="2 15">Porphyrin-containing compound metabolism; protoporphyrin-IX biosynthesis; protoporphyrinogen-IX from coproporphyrinogen-III (AdoMet route): step 1/1.</text>
</comment>
<dbReference type="NCBIfam" id="TIGR00538">
    <property type="entry name" value="hemN"/>
    <property type="match status" value="1"/>
</dbReference>
<evidence type="ECO:0000313" key="20">
    <source>
        <dbReference type="Proteomes" id="UP000001868"/>
    </source>
</evidence>
<dbReference type="GO" id="GO:0051989">
    <property type="term" value="F:coproporphyrinogen dehydrogenase activity"/>
    <property type="evidence" value="ECO:0007669"/>
    <property type="project" value="UniProtKB-EC"/>
</dbReference>
<dbReference type="GO" id="GO:0004109">
    <property type="term" value="F:coproporphyrinogen oxidase activity"/>
    <property type="evidence" value="ECO:0007669"/>
    <property type="project" value="InterPro"/>
</dbReference>
<accession>B4R897</accession>
<evidence type="ECO:0000313" key="19">
    <source>
        <dbReference type="EMBL" id="ACG79215.1"/>
    </source>
</evidence>
<dbReference type="GO" id="GO:0006782">
    <property type="term" value="P:protoporphyrinogen IX biosynthetic process"/>
    <property type="evidence" value="ECO:0007669"/>
    <property type="project" value="UniProtKB-UniPathway"/>
</dbReference>
<dbReference type="OrthoDB" id="9808022at2"/>
<feature type="binding site" evidence="16">
    <location>
        <position position="176"/>
    </location>
    <ligand>
        <name>S-adenosyl-L-methionine</name>
        <dbReference type="ChEBI" id="CHEBI:59789"/>
        <label>2</label>
    </ligand>
</feature>
<dbReference type="STRING" id="450851.PHZ_c2806"/>
<evidence type="ECO:0000256" key="8">
    <source>
        <dbReference type="ARBA" id="ARBA00022723"/>
    </source>
</evidence>
<evidence type="ECO:0000256" key="15">
    <source>
        <dbReference type="PIRNR" id="PIRNR000167"/>
    </source>
</evidence>
<evidence type="ECO:0000256" key="1">
    <source>
        <dbReference type="ARBA" id="ARBA00004496"/>
    </source>
</evidence>
<name>B4R897_PHEZH</name>
<evidence type="ECO:0000259" key="18">
    <source>
        <dbReference type="PROSITE" id="PS51918"/>
    </source>
</evidence>
<evidence type="ECO:0000256" key="14">
    <source>
        <dbReference type="ARBA" id="ARBA00048321"/>
    </source>
</evidence>
<feature type="binding site" evidence="17">
    <location>
        <position position="69"/>
    </location>
    <ligand>
        <name>[4Fe-4S] cluster</name>
        <dbReference type="ChEBI" id="CHEBI:49883"/>
        <note>4Fe-4S-S-AdoMet</note>
    </ligand>
</feature>
<feature type="binding site" evidence="16">
    <location>
        <position position="247"/>
    </location>
    <ligand>
        <name>S-adenosyl-L-methionine</name>
        <dbReference type="ChEBI" id="CHEBI:59789"/>
        <label>2</label>
    </ligand>
</feature>
<feature type="binding site" evidence="17">
    <location>
        <position position="65"/>
    </location>
    <ligand>
        <name>[4Fe-4S] cluster</name>
        <dbReference type="ChEBI" id="CHEBI:49883"/>
        <note>4Fe-4S-S-AdoMet</note>
    </ligand>
</feature>
<keyword evidence="6 15" id="KW-0963">Cytoplasm</keyword>
<dbReference type="EMBL" id="CP000747">
    <property type="protein sequence ID" value="ACG79215.1"/>
    <property type="molecule type" value="Genomic_DNA"/>
</dbReference>
<dbReference type="PANTHER" id="PTHR13932">
    <property type="entry name" value="COPROPORPHYRINIGEN III OXIDASE"/>
    <property type="match status" value="1"/>
</dbReference>
<feature type="binding site" evidence="16">
    <location>
        <position position="188"/>
    </location>
    <ligand>
        <name>S-adenosyl-L-methionine</name>
        <dbReference type="ChEBI" id="CHEBI:59789"/>
        <label>2</label>
    </ligand>
</feature>
<dbReference type="UniPathway" id="UPA00251">
    <property type="reaction ID" value="UER00323"/>
</dbReference>
<dbReference type="PROSITE" id="PS51918">
    <property type="entry name" value="RADICAL_SAM"/>
    <property type="match status" value="1"/>
</dbReference>
<keyword evidence="9 15" id="KW-0560">Oxidoreductase</keyword>
<dbReference type="CDD" id="cd01335">
    <property type="entry name" value="Radical_SAM"/>
    <property type="match status" value="1"/>
</dbReference>
<keyword evidence="5 15" id="KW-0004">4Fe-4S</keyword>
<feature type="binding site" evidence="16">
    <location>
        <begin position="117"/>
        <end position="118"/>
    </location>
    <ligand>
        <name>S-adenosyl-L-methionine</name>
        <dbReference type="ChEBI" id="CHEBI:59789"/>
        <label>2</label>
    </ligand>
</feature>
<evidence type="ECO:0000256" key="2">
    <source>
        <dbReference type="ARBA" id="ARBA00004785"/>
    </source>
</evidence>
<comment type="function">
    <text evidence="13">Involved in the heme biosynthesis. Catalyzes the anaerobic oxidative decarboxylation of propionate groups of rings A and B of coproporphyrinogen III to yield the vinyl groups in protoporphyrinogen IX.</text>
</comment>